<accession>A0A9W5Y8B5</accession>
<keyword evidence="1" id="KW-0472">Membrane</keyword>
<dbReference type="AlphaFoldDB" id="A0A9W5Y8B5"/>
<dbReference type="EMBL" id="BRLB01000001">
    <property type="protein sequence ID" value="GKX27800.1"/>
    <property type="molecule type" value="Genomic_DNA"/>
</dbReference>
<evidence type="ECO:0000313" key="3">
    <source>
        <dbReference type="Proteomes" id="UP001144256"/>
    </source>
</evidence>
<dbReference type="RefSeq" id="WP_281811473.1">
    <property type="nucleotide sequence ID" value="NZ_BRLB01000001.1"/>
</dbReference>
<evidence type="ECO:0000313" key="2">
    <source>
        <dbReference type="EMBL" id="GKX27800.1"/>
    </source>
</evidence>
<feature type="transmembrane region" description="Helical" evidence="1">
    <location>
        <begin position="68"/>
        <end position="86"/>
    </location>
</feature>
<protein>
    <submittedName>
        <fullName evidence="2">Uncharacterized protein</fullName>
    </submittedName>
</protein>
<organism evidence="2 3">
    <name type="scientific">Vallitalea longa</name>
    <dbReference type="NCBI Taxonomy" id="2936439"/>
    <lineage>
        <taxon>Bacteria</taxon>
        <taxon>Bacillati</taxon>
        <taxon>Bacillota</taxon>
        <taxon>Clostridia</taxon>
        <taxon>Lachnospirales</taxon>
        <taxon>Vallitaleaceae</taxon>
        <taxon>Vallitalea</taxon>
    </lineage>
</organism>
<keyword evidence="1" id="KW-1133">Transmembrane helix</keyword>
<keyword evidence="1" id="KW-0812">Transmembrane</keyword>
<proteinExistence type="predicted"/>
<sequence length="87" mass="10131">MPDAVSQKEFYETMQRVTKEISDVTIEMAETKTLIRDYNGLRQTINDVGDRVQKLENSRNNKKEYRQYIGWLVGIISTLLAISAYIQ</sequence>
<evidence type="ECO:0000256" key="1">
    <source>
        <dbReference type="SAM" id="Phobius"/>
    </source>
</evidence>
<reference evidence="2" key="1">
    <citation type="submission" date="2022-06" db="EMBL/GenBank/DDBJ databases">
        <title>Vallitalea longa sp. nov., an anaerobic bacterium isolated from marine sediment.</title>
        <authorList>
            <person name="Hirano S."/>
            <person name="Terahara T."/>
            <person name="Mori K."/>
            <person name="Hamada M."/>
            <person name="Matsumoto R."/>
            <person name="Kobayashi T."/>
        </authorList>
    </citation>
    <scope>NUCLEOTIDE SEQUENCE</scope>
    <source>
        <strain evidence="2">SH18-1</strain>
    </source>
</reference>
<comment type="caution">
    <text evidence="2">The sequence shown here is derived from an EMBL/GenBank/DDBJ whole genome shotgun (WGS) entry which is preliminary data.</text>
</comment>
<keyword evidence="3" id="KW-1185">Reference proteome</keyword>
<gene>
    <name evidence="2" type="ORF">SH1V18_02800</name>
</gene>
<name>A0A9W5Y8B5_9FIRM</name>
<dbReference type="Proteomes" id="UP001144256">
    <property type="component" value="Unassembled WGS sequence"/>
</dbReference>